<dbReference type="EMBL" id="VTPC01090559">
    <property type="protein sequence ID" value="KAF2883109.1"/>
    <property type="molecule type" value="Genomic_DNA"/>
</dbReference>
<organism evidence="2 3">
    <name type="scientific">Ignelater luminosus</name>
    <name type="common">Cucubano</name>
    <name type="synonym">Pyrophorus luminosus</name>
    <dbReference type="NCBI Taxonomy" id="2038154"/>
    <lineage>
        <taxon>Eukaryota</taxon>
        <taxon>Metazoa</taxon>
        <taxon>Ecdysozoa</taxon>
        <taxon>Arthropoda</taxon>
        <taxon>Hexapoda</taxon>
        <taxon>Insecta</taxon>
        <taxon>Pterygota</taxon>
        <taxon>Neoptera</taxon>
        <taxon>Endopterygota</taxon>
        <taxon>Coleoptera</taxon>
        <taxon>Polyphaga</taxon>
        <taxon>Elateriformia</taxon>
        <taxon>Elateroidea</taxon>
        <taxon>Elateridae</taxon>
        <taxon>Agrypninae</taxon>
        <taxon>Pyrophorini</taxon>
        <taxon>Ignelater</taxon>
    </lineage>
</organism>
<dbReference type="Proteomes" id="UP000801492">
    <property type="component" value="Unassembled WGS sequence"/>
</dbReference>
<evidence type="ECO:0000313" key="2">
    <source>
        <dbReference type="EMBL" id="KAF2883109.1"/>
    </source>
</evidence>
<name>A0A8K0G284_IGNLU</name>
<reference evidence="2" key="1">
    <citation type="submission" date="2019-08" db="EMBL/GenBank/DDBJ databases">
        <title>The genome of the North American firefly Photinus pyralis.</title>
        <authorList>
            <consortium name="Photinus pyralis genome working group"/>
            <person name="Fallon T.R."/>
            <person name="Sander Lower S.E."/>
            <person name="Weng J.-K."/>
        </authorList>
    </citation>
    <scope>NUCLEOTIDE SEQUENCE</scope>
    <source>
        <strain evidence="2">TRF0915ILg1</strain>
        <tissue evidence="2">Whole body</tissue>
    </source>
</reference>
<gene>
    <name evidence="2" type="ORF">ILUMI_23064</name>
</gene>
<protein>
    <submittedName>
        <fullName evidence="2">Uncharacterized protein</fullName>
    </submittedName>
</protein>
<sequence length="183" mass="21647">MSLNQSYWYHTHHPSLDQSNHHSQQYQHHHSHYQHHQPRRTVLGHQHPHFLGPFQSSSTESCPESPMHTPSEAINIPSFTEPPKLEQNNSYSSSPKVNFLHKHHNHHHHTIQELIRHFGKKVHHWRSEGGYRRSSCSEDEPKREEEEFRGRSKSLDGNTVRRKAYGVADCETTYRIYDTILKE</sequence>
<feature type="region of interest" description="Disordered" evidence="1">
    <location>
        <begin position="14"/>
        <end position="93"/>
    </location>
</feature>
<accession>A0A8K0G284</accession>
<feature type="region of interest" description="Disordered" evidence="1">
    <location>
        <begin position="129"/>
        <end position="154"/>
    </location>
</feature>
<feature type="non-terminal residue" evidence="2">
    <location>
        <position position="183"/>
    </location>
</feature>
<dbReference type="OrthoDB" id="7420814at2759"/>
<feature type="compositionally biased region" description="Basic residues" evidence="1">
    <location>
        <begin position="27"/>
        <end position="39"/>
    </location>
</feature>
<evidence type="ECO:0000256" key="1">
    <source>
        <dbReference type="SAM" id="MobiDB-lite"/>
    </source>
</evidence>
<evidence type="ECO:0000313" key="3">
    <source>
        <dbReference type="Proteomes" id="UP000801492"/>
    </source>
</evidence>
<proteinExistence type="predicted"/>
<keyword evidence="3" id="KW-1185">Reference proteome</keyword>
<dbReference type="AlphaFoldDB" id="A0A8K0G284"/>
<comment type="caution">
    <text evidence="2">The sequence shown here is derived from an EMBL/GenBank/DDBJ whole genome shotgun (WGS) entry which is preliminary data.</text>
</comment>